<evidence type="ECO:0000256" key="2">
    <source>
        <dbReference type="HAMAP-Rule" id="MF_01539"/>
    </source>
</evidence>
<comment type="caution">
    <text evidence="2">Lacks conserved residue(s) required for the propagation of feature annotation.</text>
</comment>
<organism evidence="3 4">
    <name type="scientific">Blautia wexlerae</name>
    <dbReference type="NCBI Taxonomy" id="418240"/>
    <lineage>
        <taxon>Bacteria</taxon>
        <taxon>Bacillati</taxon>
        <taxon>Bacillota</taxon>
        <taxon>Clostridia</taxon>
        <taxon>Lachnospirales</taxon>
        <taxon>Lachnospiraceae</taxon>
        <taxon>Blautia</taxon>
    </lineage>
</organism>
<protein>
    <recommendedName>
        <fullName evidence="2">tRNA(Met) cytidine acetate ligase</fullName>
        <ecNumber evidence="2">6.3.4.-</ecNumber>
    </recommendedName>
</protein>
<keyword evidence="1 2" id="KW-0819">tRNA processing</keyword>
<evidence type="ECO:0000256" key="1">
    <source>
        <dbReference type="ARBA" id="ARBA00022694"/>
    </source>
</evidence>
<dbReference type="PANTHER" id="PTHR37825">
    <property type="entry name" value="TRNA(MET) CYTIDINE ACETATE LIGASE"/>
    <property type="match status" value="1"/>
</dbReference>
<keyword evidence="2" id="KW-0067">ATP-binding</keyword>
<dbReference type="InterPro" id="IPR008513">
    <property type="entry name" value="tRNA(Met)_cyd_acetate_ligase"/>
</dbReference>
<dbReference type="Gene3D" id="3.40.50.620">
    <property type="entry name" value="HUPs"/>
    <property type="match status" value="1"/>
</dbReference>
<dbReference type="RefSeq" id="WP_173742979.1">
    <property type="nucleotide sequence ID" value="NZ_JAAIPF010000009.1"/>
</dbReference>
<feature type="binding site" evidence="2">
    <location>
        <position position="121"/>
    </location>
    <ligand>
        <name>ATP</name>
        <dbReference type="ChEBI" id="CHEBI:30616"/>
    </ligand>
</feature>
<dbReference type="PANTHER" id="PTHR37825:SF1">
    <property type="entry name" value="TRNA(MET) CYTIDINE ACETATE LIGASE"/>
    <property type="match status" value="1"/>
</dbReference>
<dbReference type="EMBL" id="JAAIPF010000009">
    <property type="protein sequence ID" value="NSF73302.1"/>
    <property type="molecule type" value="Genomic_DNA"/>
</dbReference>
<keyword evidence="2" id="KW-0694">RNA-binding</keyword>
<dbReference type="SUPFAM" id="SSF52374">
    <property type="entry name" value="Nucleotidylyl transferase"/>
    <property type="match status" value="1"/>
</dbReference>
<gene>
    <name evidence="2" type="primary">tmcAL</name>
    <name evidence="3" type="ORF">G4952_05590</name>
</gene>
<dbReference type="InterPro" id="IPR014729">
    <property type="entry name" value="Rossmann-like_a/b/a_fold"/>
</dbReference>
<dbReference type="Proteomes" id="UP000822152">
    <property type="component" value="Unassembled WGS sequence"/>
</dbReference>
<dbReference type="Pfam" id="PF05636">
    <property type="entry name" value="HIGH_NTase1"/>
    <property type="match status" value="1"/>
</dbReference>
<evidence type="ECO:0000313" key="3">
    <source>
        <dbReference type="EMBL" id="NSF73302.1"/>
    </source>
</evidence>
<sequence length="455" mass="50797">MVKKRELYKISERSFLSKFMKTAGIIAEYNPFHKGHEYQIRYTKEKLKADYVIVAMSGDYVQRGTPALISKHVRAEMALQCGADLVLEMPVSISTASAEAFAMGGVSLLDSLGVVDMLCFGSESGEISALRELAEILAEEPEEYKRLLKSFLSEGLTFPAARSQALTEYFKNPRNFSGDDFDGVLTPLLNEVTQILNTPNNILGIEYCKALLRLNSQIRPVTIRREGMGYHETTVPDEHSAVASPDLQSPTDFFASATAIRNLILQDSPDPDSLASQIPGEAFPVFQKAVNSGEFLTENSLDSILSYCLMKENVKSLSSYMDVSEDLARRIINQQNLLLSFSQSVSVLKTRELTQTRIQRALLHIILNIHTAPTQIPFARVLGFRKESSELLSQIKKHSSIPLITKLADAQNLLDSEGNQILSETVFSSNLYEKLLCLKTGRKFYHQSQKQLIII</sequence>
<proteinExistence type="inferred from homology"/>
<accession>A0ABX2GNF5</accession>
<keyword evidence="2" id="KW-0436">Ligase</keyword>
<reference evidence="3 4" key="1">
    <citation type="journal article" date="2020" name="Cell Host Microbe">
        <title>Functional and Genomic Variation between Human-Derived Isolates of Lachnospiraceae Reveals Inter- and Intra-Species Diversity.</title>
        <authorList>
            <person name="Sorbara M.T."/>
            <person name="Littmann E.R."/>
            <person name="Fontana E."/>
            <person name="Moody T.U."/>
            <person name="Kohout C.E."/>
            <person name="Gjonbalaj M."/>
            <person name="Eaton V."/>
            <person name="Seok R."/>
            <person name="Leiner I.M."/>
            <person name="Pamer E.G."/>
        </authorList>
    </citation>
    <scope>NUCLEOTIDE SEQUENCE [LARGE SCALE GENOMIC DNA]</scope>
    <source>
        <strain evidence="3 4">MSK.20.11</strain>
    </source>
</reference>
<dbReference type="EC" id="6.3.4.-" evidence="2"/>
<comment type="function">
    <text evidence="2">Catalyzes the formation of N(4)-acetylcytidine (ac(4)C) at the wobble position of elongator tRNA(Met), using acetate and ATP as substrates. First activates an acetate ion to form acetyladenylate (Ac-AMP) and then transfers the acetyl group to tRNA to form ac(4)C34.</text>
</comment>
<comment type="caution">
    <text evidence="3">The sequence shown here is derived from an EMBL/GenBank/DDBJ whole genome shotgun (WGS) entry which is preliminary data.</text>
</comment>
<name>A0ABX2GNF5_9FIRM</name>
<comment type="catalytic activity">
    <reaction evidence="2">
        <text>cytidine(34) in elongator tRNA(Met) + acetate + ATP = N(4)-acetylcytidine(34) in elongator tRNA(Met) + AMP + diphosphate</text>
        <dbReference type="Rhea" id="RHEA:58144"/>
        <dbReference type="Rhea" id="RHEA-COMP:10693"/>
        <dbReference type="Rhea" id="RHEA-COMP:10694"/>
        <dbReference type="ChEBI" id="CHEBI:30089"/>
        <dbReference type="ChEBI" id="CHEBI:30616"/>
        <dbReference type="ChEBI" id="CHEBI:33019"/>
        <dbReference type="ChEBI" id="CHEBI:74900"/>
        <dbReference type="ChEBI" id="CHEBI:82748"/>
        <dbReference type="ChEBI" id="CHEBI:456215"/>
    </reaction>
</comment>
<comment type="similarity">
    <text evidence="2">Belongs to the TmcAL family.</text>
</comment>
<keyword evidence="2" id="KW-0963">Cytoplasm</keyword>
<feature type="binding site" evidence="2">
    <location>
        <position position="200"/>
    </location>
    <ligand>
        <name>ATP</name>
        <dbReference type="ChEBI" id="CHEBI:30616"/>
    </ligand>
</feature>
<comment type="subcellular location">
    <subcellularLocation>
        <location evidence="2">Cytoplasm</location>
    </subcellularLocation>
</comment>
<keyword evidence="2" id="KW-0547">Nucleotide-binding</keyword>
<keyword evidence="2" id="KW-0820">tRNA-binding</keyword>
<keyword evidence="4" id="KW-1185">Reference proteome</keyword>
<feature type="binding site" evidence="2">
    <location>
        <begin position="26"/>
        <end position="39"/>
    </location>
    <ligand>
        <name>ATP</name>
        <dbReference type="ChEBI" id="CHEBI:30616"/>
    </ligand>
</feature>
<feature type="binding site" evidence="2">
    <location>
        <position position="225"/>
    </location>
    <ligand>
        <name>ATP</name>
        <dbReference type="ChEBI" id="CHEBI:30616"/>
    </ligand>
</feature>
<evidence type="ECO:0000313" key="4">
    <source>
        <dbReference type="Proteomes" id="UP000822152"/>
    </source>
</evidence>
<dbReference type="HAMAP" id="MF_01539">
    <property type="entry name" value="TmcAL"/>
    <property type="match status" value="1"/>
</dbReference>